<evidence type="ECO:0000259" key="3">
    <source>
        <dbReference type="SMART" id="SM00701"/>
    </source>
</evidence>
<dbReference type="SMART" id="SM00701">
    <property type="entry name" value="PGRP"/>
    <property type="match status" value="1"/>
</dbReference>
<dbReference type="PANTHER" id="PTHR11022:SF41">
    <property type="entry name" value="PEPTIDOGLYCAN-RECOGNITION PROTEIN LC-RELATED"/>
    <property type="match status" value="1"/>
</dbReference>
<feature type="domain" description="Peptidoglycan recognition protein family" evidence="3">
    <location>
        <begin position="201"/>
        <end position="349"/>
    </location>
</feature>
<evidence type="ECO:0000313" key="4">
    <source>
        <dbReference type="EMBL" id="MBU9767176.1"/>
    </source>
</evidence>
<dbReference type="CDD" id="cd06583">
    <property type="entry name" value="PGRP"/>
    <property type="match status" value="1"/>
</dbReference>
<organism evidence="4 5">
    <name type="scientific">[Mycobacterium] fortunisiensis</name>
    <dbReference type="NCBI Taxonomy" id="2600579"/>
    <lineage>
        <taxon>Bacteria</taxon>
        <taxon>Bacillati</taxon>
        <taxon>Actinomycetota</taxon>
        <taxon>Actinomycetes</taxon>
        <taxon>Mycobacteriales</taxon>
        <taxon>Mycobacteriaceae</taxon>
        <taxon>Mycolicibacterium</taxon>
    </lineage>
</organism>
<dbReference type="RefSeq" id="WP_217161081.1">
    <property type="nucleotide sequence ID" value="NZ_VOMB01000027.1"/>
</dbReference>
<gene>
    <name evidence="4" type="ORF">FR943_25515</name>
</gene>
<name>A0ABS6KUE0_9MYCO</name>
<dbReference type="InterPro" id="IPR015510">
    <property type="entry name" value="PGRP"/>
</dbReference>
<feature type="region of interest" description="Disordered" evidence="2">
    <location>
        <begin position="29"/>
        <end position="48"/>
    </location>
</feature>
<keyword evidence="5" id="KW-1185">Reference proteome</keyword>
<dbReference type="Pfam" id="PF01510">
    <property type="entry name" value="Amidase_2"/>
    <property type="match status" value="1"/>
</dbReference>
<sequence length="542" mass="57616">MQSRRTAPSLLFTALAATVVIVPWAISESGSDEQHGPSASAPQLTQQPLDNLTTGESIREVHQDTPFSMVALTSADLRGTSARVRARQDDGSWGPWYAAENLDGVGADTPGPRGTEPVFVGRTTTVQIAVTRAPQAPAPPGKTAKTAKPDPAKPKPPLGYVPANVEAPIGQNITAVLISPPQSPVDVGPLPAAVTAPGQPPTIISRAQWGADESMRCGNTVYDRGIRAGIVHHTAGSNDYAPEDSAGIIRSIYEYHTRELGWCDIAYNAMVDKYGQVFEGRAGGMDKPVEGSHTGGFNIDTWGVAMLGDFDVVPPTPIQLRNTGRLLGWRLGLDHIDPHGTVALTSAGGSFTHFPRGATPTLPTIFTHRDVGITDCPGNAAYALMDRIRDIAARFNRPPGPEDLADQMRGGAIYNRWQGLGGATGLLGNPTSPETPGKGGSRYARFERGAVYWSAESGAQPVTGAIYEAWGTLGFERGVLGLPTSAEIPEPQWVVQNFQHGTLNFDRENGTVTRVVDGVPVKLPPPSSDEQPVQLERFTPIT</sequence>
<comment type="caution">
    <text evidence="4">The sequence shown here is derived from an EMBL/GenBank/DDBJ whole genome shotgun (WGS) entry which is preliminary data.</text>
</comment>
<dbReference type="Pfam" id="PF08310">
    <property type="entry name" value="LGFP"/>
    <property type="match status" value="1"/>
</dbReference>
<dbReference type="InterPro" id="IPR013207">
    <property type="entry name" value="LGFP"/>
</dbReference>
<evidence type="ECO:0000256" key="1">
    <source>
        <dbReference type="ARBA" id="ARBA00007553"/>
    </source>
</evidence>
<dbReference type="InterPro" id="IPR002502">
    <property type="entry name" value="Amidase_domain"/>
</dbReference>
<dbReference type="InterPro" id="IPR006619">
    <property type="entry name" value="PGRP_domain_met/bac"/>
</dbReference>
<accession>A0ABS6KUE0</accession>
<dbReference type="EMBL" id="VOMB01000027">
    <property type="protein sequence ID" value="MBU9767176.1"/>
    <property type="molecule type" value="Genomic_DNA"/>
</dbReference>
<evidence type="ECO:0000313" key="5">
    <source>
        <dbReference type="Proteomes" id="UP000812982"/>
    </source>
</evidence>
<comment type="similarity">
    <text evidence="1">Belongs to the N-acetylmuramoyl-L-alanine amidase 2 family.</text>
</comment>
<reference evidence="4 5" key="1">
    <citation type="journal article" date="2021" name="Sci. Rep.">
        <title>Phenotypic and genomic hallmarks of a novel, potentially pathogenic rapidly growing Mycobacterium species related to the Mycobacterium fortuitum complex.</title>
        <authorList>
            <person name="Gharbi R."/>
            <person name="Khanna V."/>
            <person name="Frigui W."/>
            <person name="Mhenni B."/>
            <person name="Brosch R."/>
            <person name="Mardassi H."/>
        </authorList>
    </citation>
    <scope>NUCLEOTIDE SEQUENCE [LARGE SCALE GENOMIC DNA]</scope>
    <source>
        <strain evidence="4 5">TNTM28</strain>
    </source>
</reference>
<dbReference type="Proteomes" id="UP000812982">
    <property type="component" value="Unassembled WGS sequence"/>
</dbReference>
<protein>
    <submittedName>
        <fullName evidence="4">Cold-shock protein</fullName>
    </submittedName>
</protein>
<evidence type="ECO:0000256" key="2">
    <source>
        <dbReference type="SAM" id="MobiDB-lite"/>
    </source>
</evidence>
<dbReference type="PANTHER" id="PTHR11022">
    <property type="entry name" value="PEPTIDOGLYCAN RECOGNITION PROTEIN"/>
    <property type="match status" value="1"/>
</dbReference>
<proteinExistence type="inferred from homology"/>
<feature type="region of interest" description="Disordered" evidence="2">
    <location>
        <begin position="134"/>
        <end position="154"/>
    </location>
</feature>